<evidence type="ECO:0000259" key="1">
    <source>
        <dbReference type="PROSITE" id="PS51186"/>
    </source>
</evidence>
<dbReference type="eggNOG" id="COG0456">
    <property type="taxonomic scope" value="Bacteria"/>
</dbReference>
<dbReference type="CDD" id="cd04301">
    <property type="entry name" value="NAT_SF"/>
    <property type="match status" value="1"/>
</dbReference>
<evidence type="ECO:0000313" key="2">
    <source>
        <dbReference type="EMBL" id="ELR70512.1"/>
    </source>
</evidence>
<comment type="caution">
    <text evidence="2">The sequence shown here is derived from an EMBL/GenBank/DDBJ whole genome shotgun (WGS) entry which is preliminary data.</text>
</comment>
<dbReference type="PROSITE" id="PS51186">
    <property type="entry name" value="GNAT"/>
    <property type="match status" value="1"/>
</dbReference>
<sequence>MEFEISEATIDDIISISHQIPEFHDPYGRQEYEKRLKEVPFLALKAVCKGKDAGFKLGYEMNKDYFYSWFGGILPEYRQAGIAHALATAQEKWAKSKGYKFIHLKTRNMFKPMLIFALKNGFNILKIEEREDIREHRILLEKSIQ</sequence>
<dbReference type="Proteomes" id="UP000011135">
    <property type="component" value="Unassembled WGS sequence"/>
</dbReference>
<proteinExistence type="predicted"/>
<dbReference type="Gene3D" id="3.40.630.30">
    <property type="match status" value="1"/>
</dbReference>
<dbReference type="InterPro" id="IPR016181">
    <property type="entry name" value="Acyl_CoA_acyltransferase"/>
</dbReference>
<organism evidence="2 3">
    <name type="scientific">Fulvivirga imtechensis AK7</name>
    <dbReference type="NCBI Taxonomy" id="1237149"/>
    <lineage>
        <taxon>Bacteria</taxon>
        <taxon>Pseudomonadati</taxon>
        <taxon>Bacteroidota</taxon>
        <taxon>Cytophagia</taxon>
        <taxon>Cytophagales</taxon>
        <taxon>Fulvivirgaceae</taxon>
        <taxon>Fulvivirga</taxon>
    </lineage>
</organism>
<dbReference type="Pfam" id="PF00583">
    <property type="entry name" value="Acetyltransf_1"/>
    <property type="match status" value="1"/>
</dbReference>
<accession>L8JT30</accession>
<dbReference type="STRING" id="1237149.C900_03671"/>
<reference evidence="2 3" key="1">
    <citation type="submission" date="2012-12" db="EMBL/GenBank/DDBJ databases">
        <title>Genome assembly of Fulvivirga imtechensis AK7.</title>
        <authorList>
            <person name="Nupur N."/>
            <person name="Khatri I."/>
            <person name="Kumar R."/>
            <person name="Subramanian S."/>
            <person name="Pinnaka A."/>
        </authorList>
    </citation>
    <scope>NUCLEOTIDE SEQUENCE [LARGE SCALE GENOMIC DNA]</scope>
    <source>
        <strain evidence="2 3">AK7</strain>
    </source>
</reference>
<dbReference type="InterPro" id="IPR000182">
    <property type="entry name" value="GNAT_dom"/>
</dbReference>
<name>L8JT30_9BACT</name>
<dbReference type="AlphaFoldDB" id="L8JT30"/>
<gene>
    <name evidence="2" type="ORF">C900_03671</name>
</gene>
<keyword evidence="3" id="KW-1185">Reference proteome</keyword>
<feature type="domain" description="N-acetyltransferase" evidence="1">
    <location>
        <begin position="3"/>
        <end position="145"/>
    </location>
</feature>
<protein>
    <recommendedName>
        <fullName evidence="1">N-acetyltransferase domain-containing protein</fullName>
    </recommendedName>
</protein>
<evidence type="ECO:0000313" key="3">
    <source>
        <dbReference type="Proteomes" id="UP000011135"/>
    </source>
</evidence>
<dbReference type="SUPFAM" id="SSF55729">
    <property type="entry name" value="Acyl-CoA N-acyltransferases (Nat)"/>
    <property type="match status" value="1"/>
</dbReference>
<dbReference type="GO" id="GO:0016747">
    <property type="term" value="F:acyltransferase activity, transferring groups other than amino-acyl groups"/>
    <property type="evidence" value="ECO:0007669"/>
    <property type="project" value="InterPro"/>
</dbReference>
<dbReference type="EMBL" id="AMZN01000052">
    <property type="protein sequence ID" value="ELR70512.1"/>
    <property type="molecule type" value="Genomic_DNA"/>
</dbReference>